<keyword evidence="8" id="KW-0969">Cilium</keyword>
<dbReference type="Pfam" id="PF08393">
    <property type="entry name" value="DHC_N2"/>
    <property type="match status" value="1"/>
</dbReference>
<keyword evidence="6" id="KW-0243">Dynein</keyword>
<evidence type="ECO:0000259" key="12">
    <source>
        <dbReference type="Pfam" id="PF08393"/>
    </source>
</evidence>
<dbReference type="PANTHER" id="PTHR45703">
    <property type="entry name" value="DYNEIN HEAVY CHAIN"/>
    <property type="match status" value="1"/>
</dbReference>
<reference evidence="14 15" key="1">
    <citation type="journal article" date="2021" name="Elife">
        <title>Chloroplast acquisition without the gene transfer in kleptoplastic sea slugs, Plakobranchus ocellatus.</title>
        <authorList>
            <person name="Maeda T."/>
            <person name="Takahashi S."/>
            <person name="Yoshida T."/>
            <person name="Shimamura S."/>
            <person name="Takaki Y."/>
            <person name="Nagai Y."/>
            <person name="Toyoda A."/>
            <person name="Suzuki Y."/>
            <person name="Arimoto A."/>
            <person name="Ishii H."/>
            <person name="Satoh N."/>
            <person name="Nishiyama T."/>
            <person name="Hasebe M."/>
            <person name="Maruyama T."/>
            <person name="Minagawa J."/>
            <person name="Obokata J."/>
            <person name="Shigenobu S."/>
        </authorList>
    </citation>
    <scope>NUCLEOTIDE SEQUENCE [LARGE SCALE GENOMIC DNA]</scope>
</reference>
<evidence type="ECO:0000256" key="6">
    <source>
        <dbReference type="ARBA" id="ARBA00023017"/>
    </source>
</evidence>
<keyword evidence="9" id="KW-0505">Motor protein</keyword>
<keyword evidence="2" id="KW-0963">Cytoplasm</keyword>
<dbReference type="PANTHER" id="PTHR45703:SF1">
    <property type="entry name" value="DYNEINS HEAVY CHAIN"/>
    <property type="match status" value="1"/>
</dbReference>
<evidence type="ECO:0000256" key="8">
    <source>
        <dbReference type="ARBA" id="ARBA00023069"/>
    </source>
</evidence>
<dbReference type="Gene3D" id="1.20.140.100">
    <property type="entry name" value="Dynein heavy chain, N-terminal domain 2"/>
    <property type="match status" value="2"/>
</dbReference>
<organism evidence="14 15">
    <name type="scientific">Plakobranchus ocellatus</name>
    <dbReference type="NCBI Taxonomy" id="259542"/>
    <lineage>
        <taxon>Eukaryota</taxon>
        <taxon>Metazoa</taxon>
        <taxon>Spiralia</taxon>
        <taxon>Lophotrochozoa</taxon>
        <taxon>Mollusca</taxon>
        <taxon>Gastropoda</taxon>
        <taxon>Heterobranchia</taxon>
        <taxon>Euthyneura</taxon>
        <taxon>Panpulmonata</taxon>
        <taxon>Sacoglossa</taxon>
        <taxon>Placobranchoidea</taxon>
        <taxon>Plakobranchidae</taxon>
        <taxon>Plakobranchus</taxon>
    </lineage>
</organism>
<evidence type="ECO:0000259" key="13">
    <source>
        <dbReference type="Pfam" id="PF12774"/>
    </source>
</evidence>
<protein>
    <submittedName>
        <fullName evidence="14">Dynein, axonemal, heavy chain 12</fullName>
    </submittedName>
</protein>
<dbReference type="Gene3D" id="3.20.180.20">
    <property type="entry name" value="Dynein heavy chain, N-terminal domain 2"/>
    <property type="match status" value="1"/>
</dbReference>
<dbReference type="InterPro" id="IPR042222">
    <property type="entry name" value="Dynein_2_N"/>
</dbReference>
<evidence type="ECO:0000256" key="9">
    <source>
        <dbReference type="ARBA" id="ARBA00023175"/>
    </source>
</evidence>
<evidence type="ECO:0000256" key="2">
    <source>
        <dbReference type="ARBA" id="ARBA00022490"/>
    </source>
</evidence>
<dbReference type="EMBL" id="BLXT01004610">
    <property type="protein sequence ID" value="GFO15606.1"/>
    <property type="molecule type" value="Genomic_DNA"/>
</dbReference>
<dbReference type="AlphaFoldDB" id="A0AAV4B5A8"/>
<evidence type="ECO:0000256" key="5">
    <source>
        <dbReference type="ARBA" id="ARBA00022840"/>
    </source>
</evidence>
<evidence type="ECO:0000256" key="10">
    <source>
        <dbReference type="ARBA" id="ARBA00023212"/>
    </source>
</evidence>
<name>A0AAV4B5A8_9GAST</name>
<evidence type="ECO:0000256" key="1">
    <source>
        <dbReference type="ARBA" id="ARBA00004430"/>
    </source>
</evidence>
<dbReference type="FunFam" id="1.10.287.2620:FF:000002">
    <property type="entry name" value="Dynein heavy chain 2, axonemal"/>
    <property type="match status" value="1"/>
</dbReference>
<dbReference type="InterPro" id="IPR026983">
    <property type="entry name" value="DHC"/>
</dbReference>
<evidence type="ECO:0000256" key="11">
    <source>
        <dbReference type="ARBA" id="ARBA00023273"/>
    </source>
</evidence>
<keyword evidence="3" id="KW-0493">Microtubule</keyword>
<comment type="caution">
    <text evidence="14">The sequence shown here is derived from an EMBL/GenBank/DDBJ whole genome shotgun (WGS) entry which is preliminary data.</text>
</comment>
<evidence type="ECO:0000313" key="14">
    <source>
        <dbReference type="EMBL" id="GFO15606.1"/>
    </source>
</evidence>
<keyword evidence="10" id="KW-0206">Cytoskeleton</keyword>
<dbReference type="GO" id="GO:0030286">
    <property type="term" value="C:dynein complex"/>
    <property type="evidence" value="ECO:0007669"/>
    <property type="project" value="UniProtKB-KW"/>
</dbReference>
<gene>
    <name evidence="14" type="ORF">PoB_004211100</name>
</gene>
<dbReference type="GO" id="GO:0005524">
    <property type="term" value="F:ATP binding"/>
    <property type="evidence" value="ECO:0007669"/>
    <property type="project" value="UniProtKB-KW"/>
</dbReference>
<feature type="domain" description="Dynein heavy chain linker" evidence="12">
    <location>
        <begin position="487"/>
        <end position="620"/>
    </location>
</feature>
<dbReference type="FunFam" id="1.20.58.1120:FF:000005">
    <property type="entry name" value="Dynein, axonemal, heavy chain 12"/>
    <property type="match status" value="1"/>
</dbReference>
<dbReference type="Gene3D" id="1.10.287.2620">
    <property type="match status" value="1"/>
</dbReference>
<keyword evidence="5" id="KW-0067">ATP-binding</keyword>
<evidence type="ECO:0000313" key="15">
    <source>
        <dbReference type="Proteomes" id="UP000735302"/>
    </source>
</evidence>
<keyword evidence="4" id="KW-0547">Nucleotide-binding</keyword>
<keyword evidence="7" id="KW-0175">Coiled coil</keyword>
<dbReference type="InterPro" id="IPR035699">
    <property type="entry name" value="AAA_6"/>
</dbReference>
<keyword evidence="11" id="KW-0966">Cell projection</keyword>
<accession>A0AAV4B5A8</accession>
<evidence type="ECO:0000256" key="7">
    <source>
        <dbReference type="ARBA" id="ARBA00023054"/>
    </source>
</evidence>
<dbReference type="Pfam" id="PF12774">
    <property type="entry name" value="AAA_6"/>
    <property type="match status" value="1"/>
</dbReference>
<dbReference type="GO" id="GO:0005874">
    <property type="term" value="C:microtubule"/>
    <property type="evidence" value="ECO:0007669"/>
    <property type="project" value="UniProtKB-KW"/>
</dbReference>
<dbReference type="GO" id="GO:0045505">
    <property type="term" value="F:dynein intermediate chain binding"/>
    <property type="evidence" value="ECO:0007669"/>
    <property type="project" value="InterPro"/>
</dbReference>
<evidence type="ECO:0000256" key="3">
    <source>
        <dbReference type="ARBA" id="ARBA00022701"/>
    </source>
</evidence>
<dbReference type="GO" id="GO:0007018">
    <property type="term" value="P:microtubule-based movement"/>
    <property type="evidence" value="ECO:0007669"/>
    <property type="project" value="InterPro"/>
</dbReference>
<proteinExistence type="predicted"/>
<dbReference type="FunFam" id="3.20.180.20:FF:000003">
    <property type="entry name" value="Dynein heavy chain 12, axonemal"/>
    <property type="match status" value="1"/>
</dbReference>
<comment type="subcellular location">
    <subcellularLocation>
        <location evidence="1">Cytoplasm</location>
        <location evidence="1">Cytoskeleton</location>
        <location evidence="1">Cilium axoneme</location>
    </subcellularLocation>
</comment>
<keyword evidence="15" id="KW-1185">Reference proteome</keyword>
<dbReference type="GO" id="GO:0051959">
    <property type="term" value="F:dynein light intermediate chain binding"/>
    <property type="evidence" value="ECO:0007669"/>
    <property type="project" value="InterPro"/>
</dbReference>
<evidence type="ECO:0000256" key="4">
    <source>
        <dbReference type="ARBA" id="ARBA00022741"/>
    </source>
</evidence>
<dbReference type="InterPro" id="IPR013602">
    <property type="entry name" value="Dynein_heavy_linker"/>
</dbReference>
<dbReference type="Proteomes" id="UP000735302">
    <property type="component" value="Unassembled WGS sequence"/>
</dbReference>
<dbReference type="GO" id="GO:0005930">
    <property type="term" value="C:axoneme"/>
    <property type="evidence" value="ECO:0007669"/>
    <property type="project" value="UniProtKB-SubCell"/>
</dbReference>
<feature type="domain" description="Dynein heavy chain hydrolytic ATP-binding dynein motor region" evidence="13">
    <location>
        <begin position="749"/>
        <end position="776"/>
    </location>
</feature>
<dbReference type="InterPro" id="IPR042228">
    <property type="entry name" value="Dynein_linker_3"/>
</dbReference>
<sequence>MNPHISLKKHYAIVELSKRPLEMTAIRLKDQDKSSPTAGTHPSKLTNLNILLESGYRLVTGEDGGNTGRICRKFEHFKEKAETIPKTTDELFALSHYMEEVRTKKMSALRQRVQDSASRLMYLIDRFIFNEADMAMNSQVLTWPDRIMPIFDANDVMMEEARRVGELKMIEARNKLVSDLARLRHRVEEFCDYGELSMIQHYAQDTRTIQRKLAELAAQIEWIHKEEGMYKFPTTEYPEWEAVSTALEPFSKFFSTVLKWHRCEKRCMDGDFLNQDVEAIASEIDEYSREIYKTQKIFALRLKKMQMDYDDEEREVKKQQRAELAAGKEVTIPDLEPFKVPEILAVIDHVHNAVTDFKEIIPTIGVMCNPGLRKRHWDAMSEVAGFDLTPDAGTTLRKVLKLDLEPFMEKFEAISTSASKEFTLEKAFRKMTSEWEDMCLSLNPHKGDSSVVVLGGVDDIQTLLDDHIVKTQTMRNSPFVKPFEKDVKVLVACTSQGVLEKLKDTNALLDAINKGLNAYLEKKRLYFPRFFFLSNDEMLEILSETKDPTRVQPHLKKCFEGIAKLEFDKDLVIHGMFSSEGENIQFSYSIDTKEAKGSVEKWLLQVQNVMLTSVRDVIEESYEDHQNAPRKSWVQEWPGQVVICVSSIYWTLEVHEAIALRSEGLRTYHSTLNDQLKDVVDLVRGKLTTQQRISLGALVVIDVHARDVVMDMAEKGVCTQNDFNWLAQLRYYWEDANCLVRITNATVKYAYEYLGNTGRLVITPLTDRCYRTLAAARLPMGPGLVLGAGSWRMVDHRAPVMMPELVCSAGWV</sequence>
<dbReference type="Gene3D" id="1.20.58.1120">
    <property type="match status" value="1"/>
</dbReference>